<protein>
    <submittedName>
        <fullName evidence="2">Ras-related protein Rab-5A</fullName>
    </submittedName>
</protein>
<dbReference type="SMART" id="SM00174">
    <property type="entry name" value="RHO"/>
    <property type="match status" value="1"/>
</dbReference>
<dbReference type="PROSITE" id="PS51419">
    <property type="entry name" value="RAB"/>
    <property type="match status" value="1"/>
</dbReference>
<evidence type="ECO:0000313" key="2">
    <source>
        <dbReference type="EMBL" id="KAF7681004.1"/>
    </source>
</evidence>
<dbReference type="Proteomes" id="UP001516464">
    <property type="component" value="Unassembled WGS sequence"/>
</dbReference>
<reference evidence="2 3" key="1">
    <citation type="submission" date="2019-01" db="EMBL/GenBank/DDBJ databases">
        <title>Genomes sequencing and comparative genomics of infectious freshwater microsporidia, Cucumispora dikerogammari and Thelohania contejeani.</title>
        <authorList>
            <person name="Cormier A."/>
            <person name="Giraud I."/>
            <person name="Wattier R."/>
            <person name="Teixeira M."/>
            <person name="Grandjean F."/>
            <person name="Rigaud T."/>
            <person name="Cordaux R."/>
        </authorList>
    </citation>
    <scope>NUCLEOTIDE SEQUENCE [LARGE SCALE GENOMIC DNA]</scope>
    <source>
        <strain evidence="2">T1</strain>
        <tissue evidence="2">Spores</tissue>
    </source>
</reference>
<name>A0ABQ7HW66_9MICR</name>
<dbReference type="SMART" id="SM00176">
    <property type="entry name" value="RAN"/>
    <property type="match status" value="1"/>
</dbReference>
<keyword evidence="1" id="KW-0547">Nucleotide-binding</keyword>
<evidence type="ECO:0000256" key="1">
    <source>
        <dbReference type="ARBA" id="ARBA00022741"/>
    </source>
</evidence>
<dbReference type="PROSITE" id="PS51421">
    <property type="entry name" value="RAS"/>
    <property type="match status" value="1"/>
</dbReference>
<keyword evidence="3" id="KW-1185">Reference proteome</keyword>
<dbReference type="EMBL" id="SBIQ01000281">
    <property type="protein sequence ID" value="KAF7681004.1"/>
    <property type="molecule type" value="Genomic_DNA"/>
</dbReference>
<organism evidence="2 3">
    <name type="scientific">Astathelohania contejeani</name>
    <dbReference type="NCBI Taxonomy" id="164912"/>
    <lineage>
        <taxon>Eukaryota</taxon>
        <taxon>Fungi</taxon>
        <taxon>Fungi incertae sedis</taxon>
        <taxon>Microsporidia</taxon>
        <taxon>Astathelohaniidae</taxon>
        <taxon>Astathelohania</taxon>
    </lineage>
</organism>
<sequence>MPELTKEKGVYSYKLVILGHYSVGKSSLALNYVKGLFNPNEESTIGAAFLTKTVLSKKDHIKFEIWDTAGQERYNSLIPMYYRGAHVAIIVYDITSYESYKTAKNWVNELNAEKPADFIKVLVGNKTDLESMGRQVETEEAAAYSAEKGLLFYETSAKTGYNVNKLFGDIADVVPRAEENKPNGEVSIKDAGKKYTCC</sequence>
<dbReference type="InterPro" id="IPR005225">
    <property type="entry name" value="Small_GTP-bd"/>
</dbReference>
<dbReference type="Pfam" id="PF00071">
    <property type="entry name" value="Ras"/>
    <property type="match status" value="1"/>
</dbReference>
<accession>A0ABQ7HW66</accession>
<proteinExistence type="predicted"/>
<dbReference type="SMART" id="SM00173">
    <property type="entry name" value="RAS"/>
    <property type="match status" value="1"/>
</dbReference>
<dbReference type="InterPro" id="IPR001806">
    <property type="entry name" value="Small_GTPase"/>
</dbReference>
<dbReference type="NCBIfam" id="TIGR00231">
    <property type="entry name" value="small_GTP"/>
    <property type="match status" value="1"/>
</dbReference>
<dbReference type="SMART" id="SM00175">
    <property type="entry name" value="RAB"/>
    <property type="match status" value="1"/>
</dbReference>
<comment type="caution">
    <text evidence="2">The sequence shown here is derived from an EMBL/GenBank/DDBJ whole genome shotgun (WGS) entry which is preliminary data.</text>
</comment>
<dbReference type="Gene3D" id="3.40.50.300">
    <property type="entry name" value="P-loop containing nucleotide triphosphate hydrolases"/>
    <property type="match status" value="1"/>
</dbReference>
<gene>
    <name evidence="2" type="primary">rab5A</name>
    <name evidence="2" type="ORF">TCON_2382</name>
</gene>
<dbReference type="CDD" id="cd01860">
    <property type="entry name" value="Rab5_related"/>
    <property type="match status" value="1"/>
</dbReference>
<dbReference type="InterPro" id="IPR027417">
    <property type="entry name" value="P-loop_NTPase"/>
</dbReference>
<dbReference type="PRINTS" id="PR00449">
    <property type="entry name" value="RASTRNSFRMNG"/>
</dbReference>
<dbReference type="PROSITE" id="PS51420">
    <property type="entry name" value="RHO"/>
    <property type="match status" value="1"/>
</dbReference>
<evidence type="ECO:0000313" key="3">
    <source>
        <dbReference type="Proteomes" id="UP001516464"/>
    </source>
</evidence>
<dbReference type="SUPFAM" id="SSF52540">
    <property type="entry name" value="P-loop containing nucleoside triphosphate hydrolases"/>
    <property type="match status" value="1"/>
</dbReference>
<dbReference type="PANTHER" id="PTHR47978">
    <property type="match status" value="1"/>
</dbReference>